<dbReference type="PANTHER" id="PTHR43329">
    <property type="entry name" value="EPOXIDE HYDROLASE"/>
    <property type="match status" value="1"/>
</dbReference>
<dbReference type="PRINTS" id="PR00412">
    <property type="entry name" value="EPOXHYDRLASE"/>
</dbReference>
<name>A0AAD4PUU1_9EURO</name>
<reference evidence="4" key="1">
    <citation type="submission" date="2021-12" db="EMBL/GenBank/DDBJ databases">
        <title>Convergent genome expansion in fungi linked to evolution of root-endophyte symbiosis.</title>
        <authorList>
            <consortium name="DOE Joint Genome Institute"/>
            <person name="Ke Y.-H."/>
            <person name="Bonito G."/>
            <person name="Liao H.-L."/>
            <person name="Looney B."/>
            <person name="Rojas-Flechas A."/>
            <person name="Nash J."/>
            <person name="Hameed K."/>
            <person name="Schadt C."/>
            <person name="Martin F."/>
            <person name="Crous P.W."/>
            <person name="Miettinen O."/>
            <person name="Magnuson J.K."/>
            <person name="Labbe J."/>
            <person name="Jacobson D."/>
            <person name="Doktycz M.J."/>
            <person name="Veneault-Fourrey C."/>
            <person name="Kuo A."/>
            <person name="Mondo S."/>
            <person name="Calhoun S."/>
            <person name="Riley R."/>
            <person name="Ohm R."/>
            <person name="LaButti K."/>
            <person name="Andreopoulos B."/>
            <person name="Pangilinan J."/>
            <person name="Nolan M."/>
            <person name="Tritt A."/>
            <person name="Clum A."/>
            <person name="Lipzen A."/>
            <person name="Daum C."/>
            <person name="Barry K."/>
            <person name="Grigoriev I.V."/>
            <person name="Vilgalys R."/>
        </authorList>
    </citation>
    <scope>NUCLEOTIDE SEQUENCE</scope>
    <source>
        <strain evidence="4">PMI_201</strain>
    </source>
</reference>
<organism evidence="4 5">
    <name type="scientific">Talaromyces proteolyticus</name>
    <dbReference type="NCBI Taxonomy" id="1131652"/>
    <lineage>
        <taxon>Eukaryota</taxon>
        <taxon>Fungi</taxon>
        <taxon>Dikarya</taxon>
        <taxon>Ascomycota</taxon>
        <taxon>Pezizomycotina</taxon>
        <taxon>Eurotiomycetes</taxon>
        <taxon>Eurotiomycetidae</taxon>
        <taxon>Eurotiales</taxon>
        <taxon>Trichocomaceae</taxon>
        <taxon>Talaromyces</taxon>
        <taxon>Talaromyces sect. Bacilispori</taxon>
    </lineage>
</organism>
<dbReference type="EMBL" id="JAJTJA010000008">
    <property type="protein sequence ID" value="KAH8695501.1"/>
    <property type="molecule type" value="Genomic_DNA"/>
</dbReference>
<feature type="domain" description="AB hydrolase-1" evidence="3">
    <location>
        <begin position="32"/>
        <end position="83"/>
    </location>
</feature>
<dbReference type="InterPro" id="IPR000639">
    <property type="entry name" value="Epox_hydrolase-like"/>
</dbReference>
<accession>A0AAD4PUU1</accession>
<dbReference type="RefSeq" id="XP_046070643.1">
    <property type="nucleotide sequence ID" value="XM_046218437.1"/>
</dbReference>
<dbReference type="GeneID" id="70248724"/>
<evidence type="ECO:0000313" key="4">
    <source>
        <dbReference type="EMBL" id="KAH8695501.1"/>
    </source>
</evidence>
<protein>
    <submittedName>
        <fullName evidence="4">Alpha/Beta hydrolase protein</fullName>
    </submittedName>
</protein>
<sequence length="305" mass="33991">MAVQIFPSISNKATLSDGTTYAYIRVPADHKPTFLLLHGFPSSSYDWRHIVPMLTEHGYGVIAPDLLGYGDSDKSKDYTDYSLSLVRHEGLNHVIGVGHLLVTVAHPTLFSAVVFLAVGYFPPGRMDIDAANSIGEKVLGYTNFGYWYFFNENTAGSIPNAAPDSLNSLLYSTTAEDWKTIMGPVSSAKVAPPPSWLSQEERDTHIRIFQKGGYTGPLSWYKSCIRGVDEPFYSKFETDESKTLDFPALVITAEYDYVCHPEFQKPAAQKYLTNGRVEQLQCSHWVPLEKPAKLFKLLDEFASGL</sequence>
<dbReference type="Gene3D" id="3.40.50.1820">
    <property type="entry name" value="alpha/beta hydrolase"/>
    <property type="match status" value="1"/>
</dbReference>
<dbReference type="AlphaFoldDB" id="A0AAD4PUU1"/>
<dbReference type="GO" id="GO:0016787">
    <property type="term" value="F:hydrolase activity"/>
    <property type="evidence" value="ECO:0007669"/>
    <property type="project" value="UniProtKB-KW"/>
</dbReference>
<dbReference type="SUPFAM" id="SSF53474">
    <property type="entry name" value="alpha/beta-Hydrolases"/>
    <property type="match status" value="1"/>
</dbReference>
<comment type="similarity">
    <text evidence="2">Belongs to the AB hydrolase superfamily. Epoxide hydrolase family.</text>
</comment>
<dbReference type="Proteomes" id="UP001201262">
    <property type="component" value="Unassembled WGS sequence"/>
</dbReference>
<dbReference type="InterPro" id="IPR029058">
    <property type="entry name" value="AB_hydrolase_fold"/>
</dbReference>
<evidence type="ECO:0000259" key="3">
    <source>
        <dbReference type="Pfam" id="PF00561"/>
    </source>
</evidence>
<comment type="caution">
    <text evidence="4">The sequence shown here is derived from an EMBL/GenBank/DDBJ whole genome shotgun (WGS) entry which is preliminary data.</text>
</comment>
<proteinExistence type="inferred from homology"/>
<evidence type="ECO:0000313" key="5">
    <source>
        <dbReference type="Proteomes" id="UP001201262"/>
    </source>
</evidence>
<keyword evidence="5" id="KW-1185">Reference proteome</keyword>
<dbReference type="InterPro" id="IPR000073">
    <property type="entry name" value="AB_hydrolase_1"/>
</dbReference>
<gene>
    <name evidence="4" type="ORF">BGW36DRAFT_398717</name>
</gene>
<evidence type="ECO:0000256" key="1">
    <source>
        <dbReference type="ARBA" id="ARBA00022801"/>
    </source>
</evidence>
<dbReference type="Pfam" id="PF00561">
    <property type="entry name" value="Abhydrolase_1"/>
    <property type="match status" value="1"/>
</dbReference>
<keyword evidence="1 4" id="KW-0378">Hydrolase</keyword>
<evidence type="ECO:0000256" key="2">
    <source>
        <dbReference type="ARBA" id="ARBA00038334"/>
    </source>
</evidence>